<feature type="compositionally biased region" description="Basic and acidic residues" evidence="9">
    <location>
        <begin position="113"/>
        <end position="124"/>
    </location>
</feature>
<dbReference type="EMBL" id="JAFIRN010000009">
    <property type="protein sequence ID" value="KAG5842111.1"/>
    <property type="molecule type" value="Genomic_DNA"/>
</dbReference>
<evidence type="ECO:0000256" key="3">
    <source>
        <dbReference type="ARBA" id="ARBA00023157"/>
    </source>
</evidence>
<dbReference type="SUPFAM" id="SSF48619">
    <property type="entry name" value="Phospholipase A2, PLA2"/>
    <property type="match status" value="1"/>
</dbReference>
<feature type="active site" evidence="4">
    <location>
        <position position="366"/>
    </location>
</feature>
<feature type="region of interest" description="Disordered" evidence="9">
    <location>
        <begin position="1"/>
        <end position="32"/>
    </location>
</feature>
<comment type="cofactor">
    <cofactor evidence="5">
        <name>Ca(2+)</name>
        <dbReference type="ChEBI" id="CHEBI:29108"/>
    </cofactor>
    <text evidence="5">Binds 1 Ca(2+) ion per subunit.</text>
</comment>
<comment type="caution">
    <text evidence="11">The sequence shown here is derived from an EMBL/GenBank/DDBJ whole genome shotgun (WGS) entry which is preliminary data.</text>
</comment>
<keyword evidence="3 6" id="KW-1015">Disulfide bond</keyword>
<dbReference type="PANTHER" id="PTHR11716">
    <property type="entry name" value="PHOSPHOLIPASE A2 FAMILY MEMBER"/>
    <property type="match status" value="1"/>
</dbReference>
<dbReference type="InterPro" id="IPR033113">
    <property type="entry name" value="PLA2_histidine"/>
</dbReference>
<feature type="active site" evidence="4">
    <location>
        <position position="411"/>
    </location>
</feature>
<evidence type="ECO:0000256" key="9">
    <source>
        <dbReference type="SAM" id="MobiDB-lite"/>
    </source>
</evidence>
<dbReference type="GO" id="GO:0050482">
    <property type="term" value="P:arachidonate secretion"/>
    <property type="evidence" value="ECO:0007669"/>
    <property type="project" value="InterPro"/>
</dbReference>
<sequence length="500" mass="55440">MDTEWNGISLSPNISMGTATEGQGKTETVTENIETEVEITDVTEVTTLEGKRVGVTEETEVEGVRVGVTEETEIEEERMGVTEETEIEEEGVGVTEETEIEEEGVGVTEETEVETKTEKPDMTRSPHRPVPFSPEVVNIPVTKPRASMTETTEGTQTIGFTHDSMEMEESSLEVLNNHITEQMAVTMETTETETTQMTQSSHESVELGELVTGGQQTIIATLTPTIAKSTTRTTWLPSPTVDDVSEETEVEEEKKEPCTEKDTLDSSQEKETEEFEVPMAKAVPLFALSLLGIDEETLEPEMEECSHTFTMYSASGRAHREMPALGEMLHCLTGRCPHEYEMYGCYCGQEGRGQPHDQLDRCCFIHQCCLEQVRMLGCRQERKISAHVTCENGKVRCYGVSVCDKLQCVCDKASAECMAGAHFNHSSPVWQCSGPRAPCQRRPVGGRPRPRPRPQPLESSEESRQQEGGAPRVTKGRPPHTQKAGVKQKKPSEDLSEEDD</sequence>
<evidence type="ECO:0000256" key="2">
    <source>
        <dbReference type="ARBA" id="ARBA00022525"/>
    </source>
</evidence>
<dbReference type="SMART" id="SM00085">
    <property type="entry name" value="PA2c"/>
    <property type="match status" value="1"/>
</dbReference>
<dbReference type="GO" id="GO:0005576">
    <property type="term" value="C:extracellular region"/>
    <property type="evidence" value="ECO:0007669"/>
    <property type="project" value="UniProtKB-SubCell"/>
</dbReference>
<protein>
    <recommendedName>
        <fullName evidence="10">Phospholipase A2-like central domain-containing protein</fullName>
    </recommendedName>
</protein>
<organism evidence="11 12">
    <name type="scientific">Anguilla anguilla</name>
    <name type="common">European freshwater eel</name>
    <name type="synonym">Muraena anguilla</name>
    <dbReference type="NCBI Taxonomy" id="7936"/>
    <lineage>
        <taxon>Eukaryota</taxon>
        <taxon>Metazoa</taxon>
        <taxon>Chordata</taxon>
        <taxon>Craniata</taxon>
        <taxon>Vertebrata</taxon>
        <taxon>Euteleostomi</taxon>
        <taxon>Actinopterygii</taxon>
        <taxon>Neopterygii</taxon>
        <taxon>Teleostei</taxon>
        <taxon>Anguilliformes</taxon>
        <taxon>Anguillidae</taxon>
        <taxon>Anguilla</taxon>
    </lineage>
</organism>
<dbReference type="InterPro" id="IPR016090">
    <property type="entry name" value="PLA2-like_dom"/>
</dbReference>
<dbReference type="Pfam" id="PF00068">
    <property type="entry name" value="Phospholip_A2_1"/>
    <property type="match status" value="1"/>
</dbReference>
<dbReference type="GO" id="GO:0005509">
    <property type="term" value="F:calcium ion binding"/>
    <property type="evidence" value="ECO:0007669"/>
    <property type="project" value="InterPro"/>
</dbReference>
<keyword evidence="5" id="KW-0106">Calcium</keyword>
<evidence type="ECO:0000259" key="10">
    <source>
        <dbReference type="SMART" id="SM00085"/>
    </source>
</evidence>
<dbReference type="PROSITE" id="PS00118">
    <property type="entry name" value="PA2_HIS"/>
    <property type="match status" value="1"/>
</dbReference>
<feature type="compositionally biased region" description="Basic and acidic residues" evidence="9">
    <location>
        <begin position="252"/>
        <end position="270"/>
    </location>
</feature>
<dbReference type="InterPro" id="IPR001211">
    <property type="entry name" value="PLA2"/>
</dbReference>
<dbReference type="GO" id="GO:0047498">
    <property type="term" value="F:calcium-dependent phospholipase A2 activity"/>
    <property type="evidence" value="ECO:0007669"/>
    <property type="project" value="TreeGrafter"/>
</dbReference>
<feature type="disulfide bond" evidence="6">
    <location>
        <begin position="347"/>
        <end position="363"/>
    </location>
</feature>
<keyword evidence="5" id="KW-0479">Metal-binding</keyword>
<dbReference type="AlphaFoldDB" id="A0A9D3RUC2"/>
<evidence type="ECO:0000256" key="7">
    <source>
        <dbReference type="RuleBase" id="RU003654"/>
    </source>
</evidence>
<feature type="disulfide bond" evidence="6">
    <location>
        <begin position="362"/>
        <end position="417"/>
    </location>
</feature>
<evidence type="ECO:0000313" key="11">
    <source>
        <dbReference type="EMBL" id="KAG5842111.1"/>
    </source>
</evidence>
<feature type="domain" description="Phospholipase A2-like central" evidence="10">
    <location>
        <begin position="321"/>
        <end position="432"/>
    </location>
</feature>
<reference evidence="11" key="1">
    <citation type="submission" date="2021-01" db="EMBL/GenBank/DDBJ databases">
        <title>A chromosome-scale assembly of European eel, Anguilla anguilla.</title>
        <authorList>
            <person name="Henkel C."/>
            <person name="Jong-Raadsen S.A."/>
            <person name="Dufour S."/>
            <person name="Weltzien F.-A."/>
            <person name="Palstra A.P."/>
            <person name="Pelster B."/>
            <person name="Spaink H.P."/>
            <person name="Van Den Thillart G.E."/>
            <person name="Jansen H."/>
            <person name="Zahm M."/>
            <person name="Klopp C."/>
            <person name="Cedric C."/>
            <person name="Louis A."/>
            <person name="Berthelot C."/>
            <person name="Parey E."/>
            <person name="Roest Crollius H."/>
            <person name="Montfort J."/>
            <person name="Robinson-Rechavi M."/>
            <person name="Bucao C."/>
            <person name="Bouchez O."/>
            <person name="Gislard M."/>
            <person name="Lluch J."/>
            <person name="Milhes M."/>
            <person name="Lampietro C."/>
            <person name="Lopez Roques C."/>
            <person name="Donnadieu C."/>
            <person name="Braasch I."/>
            <person name="Desvignes T."/>
            <person name="Postlethwait J."/>
            <person name="Bobe J."/>
            <person name="Guiguen Y."/>
            <person name="Dirks R."/>
        </authorList>
    </citation>
    <scope>NUCLEOTIDE SEQUENCE</scope>
    <source>
        <strain evidence="11">Tag_6206</strain>
        <tissue evidence="11">Liver</tissue>
    </source>
</reference>
<evidence type="ECO:0000313" key="12">
    <source>
        <dbReference type="Proteomes" id="UP001044222"/>
    </source>
</evidence>
<comment type="subcellular location">
    <subcellularLocation>
        <location evidence="1 8">Secreted</location>
    </subcellularLocation>
</comment>
<dbReference type="PRINTS" id="PR00389">
    <property type="entry name" value="PHPHLIPASEA2"/>
</dbReference>
<feature type="disulfide bond" evidence="6">
    <location>
        <begin position="397"/>
        <end position="408"/>
    </location>
</feature>
<evidence type="ECO:0000256" key="5">
    <source>
        <dbReference type="PIRSR" id="PIRSR601211-2"/>
    </source>
</evidence>
<keyword evidence="12" id="KW-1185">Reference proteome</keyword>
<keyword evidence="2 8" id="KW-0964">Secreted</keyword>
<dbReference type="GO" id="GO:0005543">
    <property type="term" value="F:phospholipid binding"/>
    <property type="evidence" value="ECO:0007669"/>
    <property type="project" value="TreeGrafter"/>
</dbReference>
<gene>
    <name evidence="11" type="ORF">ANANG_G00174200</name>
</gene>
<feature type="binding site" evidence="5">
    <location>
        <position position="346"/>
    </location>
    <ligand>
        <name>Ca(2+)</name>
        <dbReference type="ChEBI" id="CHEBI:29108"/>
    </ligand>
</feature>
<accession>A0A9D3RUC2</accession>
<proteinExistence type="inferred from homology"/>
<dbReference type="InterPro" id="IPR036444">
    <property type="entry name" value="PLipase_A2_dom_sf"/>
</dbReference>
<comment type="similarity">
    <text evidence="7">Belongs to the phospholipase A2 family.</text>
</comment>
<name>A0A9D3RUC2_ANGAN</name>
<feature type="compositionally biased region" description="Acidic residues" evidence="9">
    <location>
        <begin position="83"/>
        <end position="112"/>
    </location>
</feature>
<evidence type="ECO:0000256" key="1">
    <source>
        <dbReference type="ARBA" id="ARBA00004613"/>
    </source>
</evidence>
<dbReference type="CDD" id="cd04707">
    <property type="entry name" value="otoconin_90"/>
    <property type="match status" value="1"/>
</dbReference>
<feature type="disulfide bond" evidence="6">
    <location>
        <begin position="369"/>
        <end position="410"/>
    </location>
</feature>
<feature type="region of interest" description="Disordered" evidence="9">
    <location>
        <begin position="433"/>
        <end position="500"/>
    </location>
</feature>
<feature type="region of interest" description="Disordered" evidence="9">
    <location>
        <begin position="233"/>
        <end position="274"/>
    </location>
</feature>
<dbReference type="InterPro" id="IPR041798">
    <property type="entry name" value="Otoconin-90"/>
</dbReference>
<dbReference type="PANTHER" id="PTHR11716:SF1">
    <property type="entry name" value="OTOCONIN-90"/>
    <property type="match status" value="1"/>
</dbReference>
<feature type="disulfide bond" evidence="6">
    <location>
        <begin position="378"/>
        <end position="403"/>
    </location>
</feature>
<dbReference type="Proteomes" id="UP001044222">
    <property type="component" value="Chromosome 9"/>
</dbReference>
<feature type="compositionally biased region" description="Low complexity" evidence="9">
    <location>
        <begin position="438"/>
        <end position="447"/>
    </location>
</feature>
<dbReference type="GO" id="GO:0016042">
    <property type="term" value="P:lipid catabolic process"/>
    <property type="evidence" value="ECO:0007669"/>
    <property type="project" value="InterPro"/>
</dbReference>
<feature type="compositionally biased region" description="Polar residues" evidence="9">
    <location>
        <begin position="1"/>
        <end position="25"/>
    </location>
</feature>
<feature type="binding site" evidence="5">
    <location>
        <position position="348"/>
    </location>
    <ligand>
        <name>Ca(2+)</name>
        <dbReference type="ChEBI" id="CHEBI:29108"/>
    </ligand>
</feature>
<evidence type="ECO:0000256" key="8">
    <source>
        <dbReference type="RuleBase" id="RU361236"/>
    </source>
</evidence>
<dbReference type="GO" id="GO:0006644">
    <property type="term" value="P:phospholipid metabolic process"/>
    <property type="evidence" value="ECO:0007669"/>
    <property type="project" value="InterPro"/>
</dbReference>
<evidence type="ECO:0000256" key="4">
    <source>
        <dbReference type="PIRSR" id="PIRSR601211-1"/>
    </source>
</evidence>
<evidence type="ECO:0000256" key="6">
    <source>
        <dbReference type="PIRSR" id="PIRSR601211-3"/>
    </source>
</evidence>
<dbReference type="Gene3D" id="1.20.90.10">
    <property type="entry name" value="Phospholipase A2 domain"/>
    <property type="match status" value="1"/>
</dbReference>
<feature type="region of interest" description="Disordered" evidence="9">
    <location>
        <begin position="72"/>
        <end position="135"/>
    </location>
</feature>